<gene>
    <name evidence="6" type="primary">nfi</name>
    <name evidence="8" type="ORF">HC031_27800</name>
</gene>
<keyword evidence="3 6" id="KW-0540">Nuclease</keyword>
<evidence type="ECO:0000256" key="2">
    <source>
        <dbReference type="ARBA" id="ARBA00022490"/>
    </source>
</evidence>
<dbReference type="Pfam" id="PF04493">
    <property type="entry name" value="Endonuclease_5"/>
    <property type="match status" value="1"/>
</dbReference>
<dbReference type="PANTHER" id="PTHR28511">
    <property type="entry name" value="ENDONUCLEASE V"/>
    <property type="match status" value="1"/>
</dbReference>
<evidence type="ECO:0000256" key="4">
    <source>
        <dbReference type="ARBA" id="ARBA00022759"/>
    </source>
</evidence>
<name>A0ABX0Y516_9ACTN</name>
<dbReference type="RefSeq" id="WP_167928448.1">
    <property type="nucleotide sequence ID" value="NZ_JAATVY010000031.1"/>
</dbReference>
<proteinExistence type="inferred from homology"/>
<evidence type="ECO:0000313" key="9">
    <source>
        <dbReference type="Proteomes" id="UP000722989"/>
    </source>
</evidence>
<dbReference type="EC" id="3.1.21.7" evidence="6"/>
<feature type="site" description="Interaction with target DNA" evidence="6">
    <location>
        <position position="57"/>
    </location>
</feature>
<comment type="catalytic activity">
    <reaction evidence="6">
        <text>Endonucleolytic cleavage at apurinic or apyrimidinic sites to products with a 5'-phosphate.</text>
        <dbReference type="EC" id="3.1.21.7"/>
    </reaction>
</comment>
<keyword evidence="6" id="KW-0460">Magnesium</keyword>
<keyword evidence="4 6" id="KW-0255">Endonuclease</keyword>
<evidence type="ECO:0000313" key="8">
    <source>
        <dbReference type="EMBL" id="NJC73500.1"/>
    </source>
</evidence>
<dbReference type="Gene3D" id="3.30.2170.10">
    <property type="entry name" value="archaeoglobus fulgidus dsm 4304 superfamily"/>
    <property type="match status" value="1"/>
</dbReference>
<keyword evidence="2 6" id="KW-0963">Cytoplasm</keyword>
<comment type="subcellular location">
    <subcellularLocation>
        <location evidence="1 6">Cytoplasm</location>
    </subcellularLocation>
</comment>
<evidence type="ECO:0000256" key="5">
    <source>
        <dbReference type="ARBA" id="ARBA00022801"/>
    </source>
</evidence>
<dbReference type="EMBL" id="JAATVY010000031">
    <property type="protein sequence ID" value="NJC73500.1"/>
    <property type="molecule type" value="Genomic_DNA"/>
</dbReference>
<accession>A0ABX0Y516</accession>
<organism evidence="8 9">
    <name type="scientific">Planosporangium thailandense</name>
    <dbReference type="NCBI Taxonomy" id="765197"/>
    <lineage>
        <taxon>Bacteria</taxon>
        <taxon>Bacillati</taxon>
        <taxon>Actinomycetota</taxon>
        <taxon>Actinomycetes</taxon>
        <taxon>Micromonosporales</taxon>
        <taxon>Micromonosporaceae</taxon>
        <taxon>Planosporangium</taxon>
    </lineage>
</organism>
<evidence type="ECO:0000256" key="6">
    <source>
        <dbReference type="HAMAP-Rule" id="MF_00801"/>
    </source>
</evidence>
<dbReference type="InterPro" id="IPR007581">
    <property type="entry name" value="Endonuclease-V"/>
</dbReference>
<keyword evidence="5 6" id="KW-0378">Hydrolase</keyword>
<comment type="similarity">
    <text evidence="6">Belongs to the endonuclease V family.</text>
</comment>
<reference evidence="8 9" key="1">
    <citation type="submission" date="2020-03" db="EMBL/GenBank/DDBJ databases">
        <title>WGS of the type strain of Planosporangium spp.</title>
        <authorList>
            <person name="Thawai C."/>
        </authorList>
    </citation>
    <scope>NUCLEOTIDE SEQUENCE [LARGE SCALE GENOMIC DNA]</scope>
    <source>
        <strain evidence="8 9">TBRC 5610</strain>
    </source>
</reference>
<evidence type="ECO:0000256" key="1">
    <source>
        <dbReference type="ARBA" id="ARBA00004496"/>
    </source>
</evidence>
<sequence length="233" mass="25131">MVRLAADEPFEPRTVAGLDVTYEPGSGRCAAAVVVLDAGTLEVVDESTAFGTAAFAYVPGLLAFRELPPLMAALGELTVVPDVLVCDGYGIAHPRRFGLASHLGVVTDRPTLGVAKNPFTGVYEPPGDDRGCWSELREDGETLGRVLRTRRGVKPVFVSVGHRITLDRATDLVLALCTRYRLPEAIRRADRLSRRLLRGSSGSPAAEGEPGTGRPVDPVERQQARLRDGRAYR</sequence>
<evidence type="ECO:0000256" key="7">
    <source>
        <dbReference type="SAM" id="MobiDB-lite"/>
    </source>
</evidence>
<protein>
    <recommendedName>
        <fullName evidence="6">Endonuclease V</fullName>
        <ecNumber evidence="6">3.1.21.7</ecNumber>
    </recommendedName>
    <alternativeName>
        <fullName evidence="6">Deoxyinosine 3'endonuclease</fullName>
    </alternativeName>
    <alternativeName>
        <fullName evidence="6">Deoxyribonuclease V</fullName>
        <shortName evidence="6">DNase V</shortName>
    </alternativeName>
</protein>
<dbReference type="GO" id="GO:0004519">
    <property type="term" value="F:endonuclease activity"/>
    <property type="evidence" value="ECO:0007669"/>
    <property type="project" value="UniProtKB-KW"/>
</dbReference>
<keyword evidence="9" id="KW-1185">Reference proteome</keyword>
<comment type="caution">
    <text evidence="8">The sequence shown here is derived from an EMBL/GenBank/DDBJ whole genome shotgun (WGS) entry which is preliminary data.</text>
</comment>
<dbReference type="HAMAP" id="MF_00801">
    <property type="entry name" value="Endonuclease_5"/>
    <property type="match status" value="1"/>
</dbReference>
<feature type="binding site" evidence="6">
    <location>
        <position position="87"/>
    </location>
    <ligand>
        <name>Mg(2+)</name>
        <dbReference type="ChEBI" id="CHEBI:18420"/>
    </ligand>
</feature>
<keyword evidence="6" id="KW-0234">DNA repair</keyword>
<feature type="region of interest" description="Disordered" evidence="7">
    <location>
        <begin position="197"/>
        <end position="233"/>
    </location>
</feature>
<comment type="cofactor">
    <cofactor evidence="6">
        <name>Mg(2+)</name>
        <dbReference type="ChEBI" id="CHEBI:18420"/>
    </cofactor>
</comment>
<feature type="compositionally biased region" description="Basic and acidic residues" evidence="7">
    <location>
        <begin position="217"/>
        <end position="233"/>
    </location>
</feature>
<comment type="function">
    <text evidence="6">DNA repair enzyme involved in the repair of deaminated bases. Selectively cleaves double-stranded DNA at the second phosphodiester bond 3' to a deoxyinosine leaving behind the intact lesion on the nicked DNA.</text>
</comment>
<keyword evidence="6" id="KW-0227">DNA damage</keyword>
<dbReference type="Proteomes" id="UP000722989">
    <property type="component" value="Unassembled WGS sequence"/>
</dbReference>
<dbReference type="CDD" id="cd06559">
    <property type="entry name" value="Endonuclease_V"/>
    <property type="match status" value="1"/>
</dbReference>
<dbReference type="PANTHER" id="PTHR28511:SF1">
    <property type="entry name" value="ENDONUCLEASE V"/>
    <property type="match status" value="1"/>
</dbReference>
<feature type="binding site" evidence="6">
    <location>
        <position position="19"/>
    </location>
    <ligand>
        <name>Mg(2+)</name>
        <dbReference type="ChEBI" id="CHEBI:18420"/>
    </ligand>
</feature>
<keyword evidence="6" id="KW-0479">Metal-binding</keyword>
<evidence type="ECO:0000256" key="3">
    <source>
        <dbReference type="ARBA" id="ARBA00022722"/>
    </source>
</evidence>